<keyword evidence="3" id="KW-1185">Reference proteome</keyword>
<reference evidence="2" key="1">
    <citation type="submission" date="2023-04" db="EMBL/GenBank/DDBJ databases">
        <title>Colletotrichum limetticola genome sequence.</title>
        <authorList>
            <person name="Baroncelli R."/>
        </authorList>
    </citation>
    <scope>NUCLEOTIDE SEQUENCE</scope>
    <source>
        <strain evidence="2">KLA-Anderson</strain>
    </source>
</reference>
<proteinExistence type="predicted"/>
<feature type="region of interest" description="Disordered" evidence="1">
    <location>
        <begin position="1"/>
        <end position="29"/>
    </location>
</feature>
<evidence type="ECO:0000313" key="3">
    <source>
        <dbReference type="Proteomes" id="UP001169217"/>
    </source>
</evidence>
<evidence type="ECO:0000313" key="2">
    <source>
        <dbReference type="EMBL" id="KAK0373653.1"/>
    </source>
</evidence>
<dbReference type="EMBL" id="JARUPT010000295">
    <property type="protein sequence ID" value="KAK0373653.1"/>
    <property type="molecule type" value="Genomic_DNA"/>
</dbReference>
<accession>A0ABQ9PQ69</accession>
<protein>
    <submittedName>
        <fullName evidence="2">Uncharacterized protein</fullName>
    </submittedName>
</protein>
<dbReference type="Proteomes" id="UP001169217">
    <property type="component" value="Unassembled WGS sequence"/>
</dbReference>
<organism evidence="2 3">
    <name type="scientific">Colletotrichum limetticola</name>
    <dbReference type="NCBI Taxonomy" id="1209924"/>
    <lineage>
        <taxon>Eukaryota</taxon>
        <taxon>Fungi</taxon>
        <taxon>Dikarya</taxon>
        <taxon>Ascomycota</taxon>
        <taxon>Pezizomycotina</taxon>
        <taxon>Sordariomycetes</taxon>
        <taxon>Hypocreomycetidae</taxon>
        <taxon>Glomerellales</taxon>
        <taxon>Glomerellaceae</taxon>
        <taxon>Colletotrichum</taxon>
        <taxon>Colletotrichum acutatum species complex</taxon>
    </lineage>
</organism>
<comment type="caution">
    <text evidence="2">The sequence shown here is derived from an EMBL/GenBank/DDBJ whole genome shotgun (WGS) entry which is preliminary data.</text>
</comment>
<sequence>MQKGKGHVCSPRRGNKAQPNPTNLAVLYTPTTPTPVVRRRLSAASATSTWQAGRGSCTHTYKTRADQVPPSGRVFLPLLRSCFLAVPVF</sequence>
<gene>
    <name evidence="2" type="ORF">CLIM01_08986</name>
</gene>
<evidence type="ECO:0000256" key="1">
    <source>
        <dbReference type="SAM" id="MobiDB-lite"/>
    </source>
</evidence>
<name>A0ABQ9PQ69_9PEZI</name>